<accession>A0A830HUZ4</accession>
<feature type="region of interest" description="Disordered" evidence="1">
    <location>
        <begin position="1"/>
        <end position="35"/>
    </location>
</feature>
<sequence length="319" mass="34770">MARPIHQRRVRSAADPPAAGELAVDEALGQDEGINSPSVTRVASALMGLHHELSAAAPPTIVLPAAAAGAASPSDDRSTASESKSMDPAQVADLVTATAVIYQRRYESVHLPQRRFMKSIFKAVVRVERRADGSDRVTWYPYPIQEDATRVARTKTTITIAGTAAPACENAFLRSGGLGPSPEFDSSLPRLLSHCGDERQKMPGGRRSKQKGLLRQINDGSFFDTSAWDDCMGSAADRHRRWLEEALHSLKTALLKSVGVRLKFKRAIFKLKIVLAFQSMWIASNKKRYAFGGSGYEEARQYFVKRTSTSNDAGADPAV</sequence>
<feature type="region of interest" description="Disordered" evidence="1">
    <location>
        <begin position="67"/>
        <end position="88"/>
    </location>
</feature>
<evidence type="ECO:0000313" key="3">
    <source>
        <dbReference type="Proteomes" id="UP000660262"/>
    </source>
</evidence>
<evidence type="ECO:0000313" key="2">
    <source>
        <dbReference type="EMBL" id="GHP10563.1"/>
    </source>
</evidence>
<reference evidence="2" key="1">
    <citation type="submission" date="2020-10" db="EMBL/GenBank/DDBJ databases">
        <title>Unveiling of a novel bifunctional photoreceptor, Dualchrome1, isolated from a cosmopolitan green alga.</title>
        <authorList>
            <person name="Suzuki S."/>
            <person name="Kawachi M."/>
        </authorList>
    </citation>
    <scope>NUCLEOTIDE SEQUENCE</scope>
    <source>
        <strain evidence="2">NIES 2893</strain>
    </source>
</reference>
<feature type="compositionally biased region" description="Basic residues" evidence="1">
    <location>
        <begin position="1"/>
        <end position="11"/>
    </location>
</feature>
<organism evidence="2 3">
    <name type="scientific">Pycnococcus provasolii</name>
    <dbReference type="NCBI Taxonomy" id="41880"/>
    <lineage>
        <taxon>Eukaryota</taxon>
        <taxon>Viridiplantae</taxon>
        <taxon>Chlorophyta</taxon>
        <taxon>Pseudoscourfieldiophyceae</taxon>
        <taxon>Pseudoscourfieldiales</taxon>
        <taxon>Pycnococcaceae</taxon>
        <taxon>Pycnococcus</taxon>
    </lineage>
</organism>
<name>A0A830HUZ4_9CHLO</name>
<dbReference type="EMBL" id="BNJQ01000030">
    <property type="protein sequence ID" value="GHP10563.1"/>
    <property type="molecule type" value="Genomic_DNA"/>
</dbReference>
<gene>
    <name evidence="2" type="ORF">PPROV_000929400</name>
</gene>
<keyword evidence="3" id="KW-1185">Reference proteome</keyword>
<evidence type="ECO:0000256" key="1">
    <source>
        <dbReference type="SAM" id="MobiDB-lite"/>
    </source>
</evidence>
<dbReference type="Proteomes" id="UP000660262">
    <property type="component" value="Unassembled WGS sequence"/>
</dbReference>
<dbReference type="AlphaFoldDB" id="A0A830HUZ4"/>
<comment type="caution">
    <text evidence="2">The sequence shown here is derived from an EMBL/GenBank/DDBJ whole genome shotgun (WGS) entry which is preliminary data.</text>
</comment>
<proteinExistence type="predicted"/>
<protein>
    <submittedName>
        <fullName evidence="2">Uncharacterized protein</fullName>
    </submittedName>
</protein>